<dbReference type="InterPro" id="IPR036155">
    <property type="entry name" value="Crypto/Photolyase_N_sf"/>
</dbReference>
<organism evidence="15 16">
    <name type="scientific">Acuticoccus sediminis</name>
    <dbReference type="NCBI Taxonomy" id="2184697"/>
    <lineage>
        <taxon>Bacteria</taxon>
        <taxon>Pseudomonadati</taxon>
        <taxon>Pseudomonadota</taxon>
        <taxon>Alphaproteobacteria</taxon>
        <taxon>Hyphomicrobiales</taxon>
        <taxon>Amorphaceae</taxon>
        <taxon>Acuticoccus</taxon>
    </lineage>
</organism>
<evidence type="ECO:0000256" key="6">
    <source>
        <dbReference type="ARBA" id="ARBA00022630"/>
    </source>
</evidence>
<evidence type="ECO:0000256" key="5">
    <source>
        <dbReference type="ARBA" id="ARBA00014046"/>
    </source>
</evidence>
<evidence type="ECO:0000256" key="11">
    <source>
        <dbReference type="ARBA" id="ARBA00023239"/>
    </source>
</evidence>
<sequence length="453" mass="51671">MDAHARRSAALNDRAPRKEAKLILYWMQHSQRAHGNPALERAAYWANQCGLPLLVLFVVDPGYPDANIRHYTFMLEGLKETIAAVEKRGAAFSLRLGSPPEVAVKVAREAAVVVTDRGYLRHLVEWRRTLARECDCLVEMVEGDAIVPVEEASGKQETAARTFRPRVHRALPAFLDLPQTVRLKHEAKDLGSKDDQHLTDVTAFAEGLGCDMSVPAVTQIRGGISEARKHLKAFLQDDFPYYGDKRLDIINRHVSVMSPYLHFGQISPLEIYHAVQDVKGHDESRASYVEEMLVRRELAINFVHYSPEYDSYKALPVWARETLEHHAGDPRDRTFTRRQLEEGKTDDPYWNAAMREMRVTGYLHNALRMYWGKRIIAYTNTPKTAYATALYLNNKYFLDGRDANSYANVGWLFGLHDRGWPERNVFGKVRTMTASGLERKFDIDACVKWANAL</sequence>
<evidence type="ECO:0000256" key="7">
    <source>
        <dbReference type="ARBA" id="ARBA00022763"/>
    </source>
</evidence>
<keyword evidence="9" id="KW-0238">DNA-binding</keyword>
<accession>A0A8B2NTG2</accession>
<dbReference type="EMBL" id="QHHQ01000003">
    <property type="protein sequence ID" value="RAI00473.1"/>
    <property type="molecule type" value="Genomic_DNA"/>
</dbReference>
<dbReference type="Proteomes" id="UP000249590">
    <property type="component" value="Unassembled WGS sequence"/>
</dbReference>
<dbReference type="OrthoDB" id="9772484at2"/>
<evidence type="ECO:0000256" key="4">
    <source>
        <dbReference type="ARBA" id="ARBA00013149"/>
    </source>
</evidence>
<evidence type="ECO:0000313" key="15">
    <source>
        <dbReference type="EMBL" id="RAI00473.1"/>
    </source>
</evidence>
<evidence type="ECO:0000256" key="8">
    <source>
        <dbReference type="ARBA" id="ARBA00022827"/>
    </source>
</evidence>
<keyword evidence="7" id="KW-0227">DNA damage</keyword>
<dbReference type="Gene3D" id="3.40.50.620">
    <property type="entry name" value="HUPs"/>
    <property type="match status" value="1"/>
</dbReference>
<evidence type="ECO:0000259" key="14">
    <source>
        <dbReference type="PROSITE" id="PS51645"/>
    </source>
</evidence>
<comment type="catalytic activity">
    <reaction evidence="13">
        <text>cyclobutadipyrimidine (in DNA) = 2 pyrimidine residues (in DNA).</text>
        <dbReference type="EC" id="4.1.99.3"/>
    </reaction>
</comment>
<dbReference type="InterPro" id="IPR014729">
    <property type="entry name" value="Rossmann-like_a/b/a_fold"/>
</dbReference>
<evidence type="ECO:0000256" key="13">
    <source>
        <dbReference type="ARBA" id="ARBA00033999"/>
    </source>
</evidence>
<evidence type="ECO:0000256" key="9">
    <source>
        <dbReference type="ARBA" id="ARBA00023125"/>
    </source>
</evidence>
<dbReference type="GO" id="GO:0003677">
    <property type="term" value="F:DNA binding"/>
    <property type="evidence" value="ECO:0007669"/>
    <property type="project" value="UniProtKB-KW"/>
</dbReference>
<evidence type="ECO:0000256" key="12">
    <source>
        <dbReference type="ARBA" id="ARBA00031671"/>
    </source>
</evidence>
<comment type="similarity">
    <text evidence="3">Belongs to the DNA photolyase class-2 family.</text>
</comment>
<dbReference type="Gene3D" id="1.25.40.80">
    <property type="match status" value="1"/>
</dbReference>
<dbReference type="FunFam" id="1.10.579.10:FF:000002">
    <property type="entry name" value="Deoxyribodipyrimidine photolyase"/>
    <property type="match status" value="1"/>
</dbReference>
<name>A0A8B2NTG2_9HYPH</name>
<evidence type="ECO:0000256" key="3">
    <source>
        <dbReference type="ARBA" id="ARBA00006409"/>
    </source>
</evidence>
<dbReference type="SUPFAM" id="SSF52425">
    <property type="entry name" value="Cryptochrome/photolyase, N-terminal domain"/>
    <property type="match status" value="1"/>
</dbReference>
<dbReference type="GO" id="GO:0003904">
    <property type="term" value="F:deoxyribodipyrimidine photo-lyase activity"/>
    <property type="evidence" value="ECO:0007669"/>
    <property type="project" value="UniProtKB-EC"/>
</dbReference>
<dbReference type="RefSeq" id="WP_111346442.1">
    <property type="nucleotide sequence ID" value="NZ_QHHQ01000003.1"/>
</dbReference>
<evidence type="ECO:0000256" key="10">
    <source>
        <dbReference type="ARBA" id="ARBA00023204"/>
    </source>
</evidence>
<evidence type="ECO:0000256" key="2">
    <source>
        <dbReference type="ARBA" id="ARBA00001974"/>
    </source>
</evidence>
<dbReference type="InterPro" id="IPR036134">
    <property type="entry name" value="Crypto/Photolyase_FAD-like_sf"/>
</dbReference>
<evidence type="ECO:0000256" key="1">
    <source>
        <dbReference type="ARBA" id="ARBA00001932"/>
    </source>
</evidence>
<feature type="domain" description="Photolyase/cryptochrome alpha/beta" evidence="14">
    <location>
        <begin position="21"/>
        <end position="149"/>
    </location>
</feature>
<comment type="cofactor">
    <cofactor evidence="2">
        <name>FAD</name>
        <dbReference type="ChEBI" id="CHEBI:57692"/>
    </cofactor>
</comment>
<evidence type="ECO:0000313" key="16">
    <source>
        <dbReference type="Proteomes" id="UP000249590"/>
    </source>
</evidence>
<comment type="caution">
    <text evidence="15">The sequence shown here is derived from an EMBL/GenBank/DDBJ whole genome shotgun (WGS) entry which is preliminary data.</text>
</comment>
<keyword evidence="6" id="KW-0285">Flavoprotein</keyword>
<dbReference type="GO" id="GO:0000719">
    <property type="term" value="P:photoreactive repair"/>
    <property type="evidence" value="ECO:0007669"/>
    <property type="project" value="TreeGrafter"/>
</dbReference>
<protein>
    <recommendedName>
        <fullName evidence="5">Deoxyribodipyrimidine photo-lyase</fullName>
        <ecNumber evidence="4">4.1.99.3</ecNumber>
    </recommendedName>
    <alternativeName>
        <fullName evidence="12">DNA photolyase</fullName>
    </alternativeName>
</protein>
<dbReference type="Gene3D" id="1.10.579.10">
    <property type="entry name" value="DNA Cyclobutane Dipyrimidine Photolyase, subunit A, domain 3"/>
    <property type="match status" value="1"/>
</dbReference>
<keyword evidence="8" id="KW-0274">FAD</keyword>
<dbReference type="InterPro" id="IPR052219">
    <property type="entry name" value="Photolyase_Class-2"/>
</dbReference>
<dbReference type="InterPro" id="IPR006050">
    <property type="entry name" value="DNA_photolyase_N"/>
</dbReference>
<keyword evidence="11 15" id="KW-0456">Lyase</keyword>
<dbReference type="PROSITE" id="PS51645">
    <property type="entry name" value="PHR_CRY_ALPHA_BETA"/>
    <property type="match status" value="1"/>
</dbReference>
<dbReference type="PANTHER" id="PTHR10211">
    <property type="entry name" value="DEOXYRIBODIPYRIMIDINE PHOTOLYASE"/>
    <property type="match status" value="1"/>
</dbReference>
<dbReference type="SUPFAM" id="SSF48173">
    <property type="entry name" value="Cryptochrome/photolyase FAD-binding domain"/>
    <property type="match status" value="1"/>
</dbReference>
<dbReference type="AlphaFoldDB" id="A0A8B2NTG2"/>
<dbReference type="PANTHER" id="PTHR10211:SF0">
    <property type="entry name" value="DEOXYRIBODIPYRIMIDINE PHOTO-LYASE"/>
    <property type="match status" value="1"/>
</dbReference>
<dbReference type="EC" id="4.1.99.3" evidence="4"/>
<dbReference type="Pfam" id="PF00875">
    <property type="entry name" value="DNA_photolyase"/>
    <property type="match status" value="1"/>
</dbReference>
<keyword evidence="10" id="KW-0234">DNA repair</keyword>
<reference evidence="15 16" key="1">
    <citation type="submission" date="2018-05" db="EMBL/GenBank/DDBJ databases">
        <title>Acuticoccus sediminis sp. nov., isolated from deep-sea sediment of Indian Ocean.</title>
        <authorList>
            <person name="Liu X."/>
            <person name="Lai Q."/>
            <person name="Du Y."/>
            <person name="Sun F."/>
            <person name="Zhang X."/>
            <person name="Wang S."/>
            <person name="Shao Z."/>
        </authorList>
    </citation>
    <scope>NUCLEOTIDE SEQUENCE [LARGE SCALE GENOMIC DNA]</scope>
    <source>
        <strain evidence="15 16">PTG4-2</strain>
    </source>
</reference>
<gene>
    <name evidence="15" type="ORF">DLJ53_14490</name>
</gene>
<keyword evidence="16" id="KW-1185">Reference proteome</keyword>
<comment type="cofactor">
    <cofactor evidence="1">
        <name>(6R)-5,10-methylene-5,6,7,8-tetrahydrofolate</name>
        <dbReference type="ChEBI" id="CHEBI:15636"/>
    </cofactor>
</comment>
<proteinExistence type="inferred from homology"/>